<protein>
    <submittedName>
        <fullName evidence="1">Uncharacterized protein</fullName>
    </submittedName>
</protein>
<organism evidence="1">
    <name type="scientific">Gasterosteus aculeatus</name>
    <name type="common">Three-spined stickleback</name>
    <dbReference type="NCBI Taxonomy" id="69293"/>
    <lineage>
        <taxon>Eukaryota</taxon>
        <taxon>Metazoa</taxon>
        <taxon>Chordata</taxon>
        <taxon>Craniata</taxon>
        <taxon>Vertebrata</taxon>
        <taxon>Euteleostomi</taxon>
        <taxon>Actinopterygii</taxon>
        <taxon>Neopterygii</taxon>
        <taxon>Teleostei</taxon>
        <taxon>Neoteleostei</taxon>
        <taxon>Acanthomorphata</taxon>
        <taxon>Eupercaria</taxon>
        <taxon>Perciformes</taxon>
        <taxon>Cottioidei</taxon>
        <taxon>Gasterosteales</taxon>
        <taxon>Gasterosteidae</taxon>
        <taxon>Gasterosteus</taxon>
    </lineage>
</organism>
<dbReference type="Bgee" id="ENSGACG00000005225">
    <property type="expression patterns" value="Expressed in heart and 13 other cell types or tissues"/>
</dbReference>
<dbReference type="Ensembl" id="ENSGACT00000006924.1">
    <property type="protein sequence ID" value="ENSGACP00000006907.1"/>
    <property type="gene ID" value="ENSGACG00000005225.1"/>
</dbReference>
<sequence length="46" mass="5115">RCDKNVTTVKIQFCGSEESGCIVRQVPKCHEGPWAVLWAPLQGETL</sequence>
<accession>G3NNJ3</accession>
<reference evidence="1" key="1">
    <citation type="submission" date="2006-01" db="EMBL/GenBank/DDBJ databases">
        <authorList>
            <person name="Lindblad-Toh K."/>
            <person name="Mauceli E."/>
            <person name="Grabherr M."/>
            <person name="Chang J.L."/>
            <person name="Lander E.S."/>
        </authorList>
    </citation>
    <scope>NUCLEOTIDE SEQUENCE [LARGE SCALE GENOMIC DNA]</scope>
</reference>
<dbReference type="InParanoid" id="G3NNJ3"/>
<proteinExistence type="predicted"/>
<dbReference type="AlphaFoldDB" id="G3NNJ3"/>
<name>G3NNJ3_GASAC</name>
<evidence type="ECO:0000313" key="1">
    <source>
        <dbReference type="Ensembl" id="ENSGACP00000006907.1"/>
    </source>
</evidence>
<reference evidence="1" key="2">
    <citation type="submission" date="2024-04" db="UniProtKB">
        <authorList>
            <consortium name="Ensembl"/>
        </authorList>
    </citation>
    <scope>IDENTIFICATION</scope>
</reference>